<feature type="region of interest" description="Disordered" evidence="1">
    <location>
        <begin position="639"/>
        <end position="661"/>
    </location>
</feature>
<dbReference type="OrthoDB" id="2433005at2759"/>
<dbReference type="InParanoid" id="A0A6P9ACQ8"/>
<dbReference type="InterPro" id="IPR009667">
    <property type="entry name" value="DUF1258"/>
</dbReference>
<dbReference type="InterPro" id="IPR013087">
    <property type="entry name" value="Znf_C2H2_type"/>
</dbReference>
<dbReference type="Proteomes" id="UP000515158">
    <property type="component" value="Unplaced"/>
</dbReference>
<accession>A0A6P9ACQ8</accession>
<proteinExistence type="predicted"/>
<keyword evidence="3" id="KW-1185">Reference proteome</keyword>
<dbReference type="RefSeq" id="XP_034253671.1">
    <property type="nucleotide sequence ID" value="XM_034397780.1"/>
</dbReference>
<dbReference type="KEGG" id="tpal:117652688"/>
<protein>
    <submittedName>
        <fullName evidence="4">Uncharacterized protein LOC117652688</fullName>
    </submittedName>
</protein>
<evidence type="ECO:0000313" key="4">
    <source>
        <dbReference type="RefSeq" id="XP_034253671.1"/>
    </source>
</evidence>
<reference evidence="4" key="1">
    <citation type="submission" date="2025-08" db="UniProtKB">
        <authorList>
            <consortium name="RefSeq"/>
        </authorList>
    </citation>
    <scope>IDENTIFICATION</scope>
    <source>
        <tissue evidence="4">Total insect</tissue>
    </source>
</reference>
<sequence>MLVTGLEEPNEKVGADEPRPEPPKSKSFVFENNLLEPDFNQSITFDSAMVNDDPSSSSNYDKPLYEGARITVIDTVCAILTFARTEHISAIGLGRLLQLMNLLLPVENNLPKTTESLYSNFPKGDVEFFLHYYCNKCWGFLPSKDSVCSECEVTNKKVEYFITFSVVNQLQNLFKRKEFVKLLEYKKNRVKINKDNYEDILDGGFYKQAQQFLEENDLTATWNSDGVSLYESSNFDIHPFYLVINELPPSERYKTENMLLAGIWGSKTKPHPNIFLQPIVKEMEKLKTGVKVVNANLGCEQTVRLLTLCGTCDTPARAIFLNMKGFMGYDSCPFCLTSGEKSKRTGNVMVFPFEEDLEPRTDTNYNLHVNQATESQSEVFLLNGSSISDADILRADELLCQFVQQFEVLYGVRNMSFNVHLLRHLAECVRNIGPLHSISCFMFEDLNGRHAKIFCEKLLYKWRRHALNECLESGTFSVGNYDKAVLHGDLLTALLSTLYSTVPKFATFSRLFHSKQLALQPPSSTITPPPRPTSSTNSPSTSASDNASDSPAAADRAAGNEGPESQESDVDDPESEGLARRRQKSRRKPAQQELADQIRLLESELNCKLLARRSGLAPDDNEKQISQLTKELDELKKKLKKKQDDVKRAQKSRSKKKKKMEALCEEFPEIKAQLGQNPSAGRPSILSQQPELLKTIVEIAMFSSGAEERRRDERLNTCQTLDELTAELNRRGFEISRSGVYLHLLPRDPTTREGKRHVKTAPVRLVRAQNSTHKTHADGKFATCTIRCLETLAGYLGPNQVLFMSLDDKARVPLGKTAAKVQAPMLMSLEYKVSLPDHDFPVGPRHNLIPSVAAIIEIKEDLLGKPEAVTYSGPTYICIRSGKHSSSTANTHADDFRRMADMDEYKSWFKTTDGRMKPVVIMTVDGGPDECPRYKKNIAFAVDHFKRNDLDAIFIATNAPGRSAFNRVERRMAPLSNRMAGMILPHDYYGTHLDSQGNTVDTEMELNNFKKAGETLAGVWSGMTIDGHPVLAEYIEPGGECDLPDAEDQHWYATHVRESQYMLQVVRCSSSECCGPFRSGLASVLNGFMPAPIRVQQTNRGVCAVDPDLEDGHFMPLFPRLASKVDLSHMGFKRIPYDLYCPTVRSKLANRICRTCGIYFANEENRKLHCRVMHGTGVDKTTASRLRPSSVIGRRANEVLCKVLYDHETTNVEWLDEDEVDVVGVTVDIPAVESVCPIIPSIGEWVASPWDQES</sequence>
<feature type="domain" description="C2H2-type" evidence="2">
    <location>
        <begin position="1153"/>
        <end position="1174"/>
    </location>
</feature>
<evidence type="ECO:0000259" key="2">
    <source>
        <dbReference type="PROSITE" id="PS00028"/>
    </source>
</evidence>
<name>A0A6P9ACQ8_THRPL</name>
<feature type="compositionally biased region" description="Acidic residues" evidence="1">
    <location>
        <begin position="564"/>
        <end position="575"/>
    </location>
</feature>
<dbReference type="PANTHER" id="PTHR46954">
    <property type="entry name" value="C2H2-TYPE DOMAIN-CONTAINING PROTEIN"/>
    <property type="match status" value="1"/>
</dbReference>
<dbReference type="Pfam" id="PF06869">
    <property type="entry name" value="DUF1258"/>
    <property type="match status" value="1"/>
</dbReference>
<organism evidence="4">
    <name type="scientific">Thrips palmi</name>
    <name type="common">Melon thrips</name>
    <dbReference type="NCBI Taxonomy" id="161013"/>
    <lineage>
        <taxon>Eukaryota</taxon>
        <taxon>Metazoa</taxon>
        <taxon>Ecdysozoa</taxon>
        <taxon>Arthropoda</taxon>
        <taxon>Hexapoda</taxon>
        <taxon>Insecta</taxon>
        <taxon>Pterygota</taxon>
        <taxon>Neoptera</taxon>
        <taxon>Paraneoptera</taxon>
        <taxon>Thysanoptera</taxon>
        <taxon>Terebrantia</taxon>
        <taxon>Thripoidea</taxon>
        <taxon>Thripidae</taxon>
        <taxon>Thrips</taxon>
    </lineage>
</organism>
<dbReference type="PANTHER" id="PTHR46954:SF1">
    <property type="entry name" value="C2H2-TYPE DOMAIN-CONTAINING PROTEIN"/>
    <property type="match status" value="1"/>
</dbReference>
<feature type="compositionally biased region" description="Basic residues" evidence="1">
    <location>
        <begin position="580"/>
        <end position="589"/>
    </location>
</feature>
<evidence type="ECO:0000313" key="3">
    <source>
        <dbReference type="Proteomes" id="UP000515158"/>
    </source>
</evidence>
<dbReference type="GeneID" id="117652688"/>
<feature type="compositionally biased region" description="Low complexity" evidence="1">
    <location>
        <begin position="533"/>
        <end position="557"/>
    </location>
</feature>
<dbReference type="PROSITE" id="PS00028">
    <property type="entry name" value="ZINC_FINGER_C2H2_1"/>
    <property type="match status" value="1"/>
</dbReference>
<feature type="compositionally biased region" description="Basic residues" evidence="1">
    <location>
        <begin position="649"/>
        <end position="659"/>
    </location>
</feature>
<feature type="compositionally biased region" description="Basic and acidic residues" evidence="1">
    <location>
        <begin position="639"/>
        <end position="648"/>
    </location>
</feature>
<feature type="region of interest" description="Disordered" evidence="1">
    <location>
        <begin position="1"/>
        <end position="27"/>
    </location>
</feature>
<evidence type="ECO:0000256" key="1">
    <source>
        <dbReference type="SAM" id="MobiDB-lite"/>
    </source>
</evidence>
<dbReference type="AlphaFoldDB" id="A0A6P9ACQ8"/>
<feature type="compositionally biased region" description="Basic and acidic residues" evidence="1">
    <location>
        <begin position="9"/>
        <end position="24"/>
    </location>
</feature>
<feature type="region of interest" description="Disordered" evidence="1">
    <location>
        <begin position="519"/>
        <end position="593"/>
    </location>
</feature>
<gene>
    <name evidence="4" type="primary">LOC117652688</name>
</gene>